<accession>A0AC35UCG6</accession>
<organism evidence="1 2">
    <name type="scientific">Rhabditophanes sp. KR3021</name>
    <dbReference type="NCBI Taxonomy" id="114890"/>
    <lineage>
        <taxon>Eukaryota</taxon>
        <taxon>Metazoa</taxon>
        <taxon>Ecdysozoa</taxon>
        <taxon>Nematoda</taxon>
        <taxon>Chromadorea</taxon>
        <taxon>Rhabditida</taxon>
        <taxon>Tylenchina</taxon>
        <taxon>Panagrolaimomorpha</taxon>
        <taxon>Strongyloidoidea</taxon>
        <taxon>Alloionematidae</taxon>
        <taxon>Rhabditophanes</taxon>
    </lineage>
</organism>
<protein>
    <submittedName>
        <fullName evidence="2">Not1 domain-containing protein</fullName>
    </submittedName>
</protein>
<dbReference type="WBParaSite" id="RSKR_0000963400.1">
    <property type="protein sequence ID" value="RSKR_0000963400.1"/>
    <property type="gene ID" value="RSKR_0000963400"/>
</dbReference>
<name>A0AC35UCG6_9BILA</name>
<reference evidence="2" key="1">
    <citation type="submission" date="2016-11" db="UniProtKB">
        <authorList>
            <consortium name="WormBaseParasite"/>
        </authorList>
    </citation>
    <scope>IDENTIFICATION</scope>
    <source>
        <strain evidence="2">KR3021</strain>
    </source>
</reference>
<evidence type="ECO:0000313" key="1">
    <source>
        <dbReference type="Proteomes" id="UP000095286"/>
    </source>
</evidence>
<dbReference type="Proteomes" id="UP000095286">
    <property type="component" value="Unplaced"/>
</dbReference>
<proteinExistence type="predicted"/>
<sequence>MARATASCMMHITTKESLNNGLLNSMKNKCNAVVSNCVPQPELRTPELFKQVEVMVREVYESNIDTITNFVVKITSERAITDIDKRLEADYQARAVAKNENRPYVNAYGLELQERLPEVLRLDDNGISNDKVTQYMAQFDRAYQFKPLLAESEGPRVEPVAIPQVIVEVDKLVRDLGLYIKPITQLLASQVNIPGVTTIKAYHSIAAIKEIFSVFFNTPKTADTVVAMTTQVSDCFMQGYDPDSYGPLGVNRNLSGTGSQLNTRLKEIFLGYFSKLYNHMKPHDVHQLLTKIVMERSVSVRLKEWQSMDVIFKRCMIDSKSHDAMMANAINDGNVQEITYAQKLSKMFGTDSRVFAQYTSLYPLTITALKKYMTKGMVFGEMTKAVEPATTPIPDNFAFSVEQLSAKEKTLIINAKAAYNDNPSQMALKTEVIFREWLRICNLTEYHDDTQGLYQKIVQMLMYEGILISDDTLSDFFICLLDLSVDLSKRLEENLEKIMDPVVLRIRHHRHIDGLVKLVTILIRYSGTNGAASKLKVFMTFCATLTRVFVADYNANEKKFCTIPYHRILTMLFSQLMTNEPTLERYHTTICEAFAQLLFSIQPKLYPRICFVWIEMLGHKNVLHAFLAYGNESPDGMKRWSMYAQLLQVALKFVHPFIRNITMKNSTQHLFSGMVKLLLVILHDFPDLLCEYHFKFVDVIPTNCTQIKNIVLSAYPQAQILPDPFVTSLEQIEVLPDMHTDPKQFLKFEQYLPAGFLKQLDEFLENRSSIEVLSELPSMCKTFPPNHEFPGRYNTQFINALVVYLGKRAVESIKEKKLTITTQTIAHTSYMDVFQHLALSLDSEGRYLLFSALANNLRYPNSQTHYFCKAILFLFKEVGQQAVQEQLTRTLFERIICLRPHPWGLLVTFIELIRNTEYRFWEYDFVNCAPELKRLLRCVSNSTQIKGGSISVDVGSTTPSSNSVDKNSPAEGLVYN</sequence>
<evidence type="ECO:0000313" key="2">
    <source>
        <dbReference type="WBParaSite" id="RSKR_0000963400.1"/>
    </source>
</evidence>